<reference evidence="1" key="1">
    <citation type="submission" date="2021-02" db="EMBL/GenBank/DDBJ databases">
        <authorList>
            <person name="Steward A R."/>
        </authorList>
    </citation>
    <scope>NUCLEOTIDE SEQUENCE</scope>
</reference>
<dbReference type="SUPFAM" id="SSF56672">
    <property type="entry name" value="DNA/RNA polymerases"/>
    <property type="match status" value="1"/>
</dbReference>
<evidence type="ECO:0000313" key="1">
    <source>
        <dbReference type="EMBL" id="CAF4909306.1"/>
    </source>
</evidence>
<gene>
    <name evidence="1" type="ORF">PMACD_LOCUS11995</name>
</gene>
<dbReference type="OrthoDB" id="41323at2759"/>
<accession>A0A821VII5</accession>
<dbReference type="Gene3D" id="3.30.70.270">
    <property type="match status" value="1"/>
</dbReference>
<protein>
    <recommendedName>
        <fullName evidence="3">Reverse transcriptase</fullName>
    </recommendedName>
</protein>
<dbReference type="Gene3D" id="3.10.10.10">
    <property type="entry name" value="HIV Type 1 Reverse Transcriptase, subunit A, domain 1"/>
    <property type="match status" value="1"/>
</dbReference>
<dbReference type="InterPro" id="IPR043502">
    <property type="entry name" value="DNA/RNA_pol_sf"/>
</dbReference>
<evidence type="ECO:0000313" key="2">
    <source>
        <dbReference type="Proteomes" id="UP000663880"/>
    </source>
</evidence>
<evidence type="ECO:0008006" key="3">
    <source>
        <dbReference type="Google" id="ProtNLM"/>
    </source>
</evidence>
<dbReference type="AlphaFoldDB" id="A0A821VII5"/>
<organism evidence="1 2">
    <name type="scientific">Pieris macdunnoughi</name>
    <dbReference type="NCBI Taxonomy" id="345717"/>
    <lineage>
        <taxon>Eukaryota</taxon>
        <taxon>Metazoa</taxon>
        <taxon>Ecdysozoa</taxon>
        <taxon>Arthropoda</taxon>
        <taxon>Hexapoda</taxon>
        <taxon>Insecta</taxon>
        <taxon>Pterygota</taxon>
        <taxon>Neoptera</taxon>
        <taxon>Endopterygota</taxon>
        <taxon>Lepidoptera</taxon>
        <taxon>Glossata</taxon>
        <taxon>Ditrysia</taxon>
        <taxon>Papilionoidea</taxon>
        <taxon>Pieridae</taxon>
        <taxon>Pierinae</taxon>
        <taxon>Pieris</taxon>
    </lineage>
</organism>
<dbReference type="GO" id="GO:0071897">
    <property type="term" value="P:DNA biosynthetic process"/>
    <property type="evidence" value="ECO:0007669"/>
    <property type="project" value="UniProtKB-ARBA"/>
</dbReference>
<dbReference type="InterPro" id="IPR043128">
    <property type="entry name" value="Rev_trsase/Diguanyl_cyclase"/>
</dbReference>
<dbReference type="PANTHER" id="PTHR24559:SF444">
    <property type="entry name" value="REVERSE TRANSCRIPTASE DOMAIN-CONTAINING PROTEIN"/>
    <property type="match status" value="1"/>
</dbReference>
<dbReference type="EMBL" id="CAJOBZ010000044">
    <property type="protein sequence ID" value="CAF4909306.1"/>
    <property type="molecule type" value="Genomic_DNA"/>
</dbReference>
<sequence>MYFSINSIGTATAAHRDISSYPLEGLMSSPGSQTVEFEKTLQLAGKKIFSTLDLNLTTYQQLPVSEQNVEKTAINTPFGLFEFPRTCPGKERRTDFPTLIPEALRELDFVFPFVDDLLIASTEEEHRKHLRTRRIRHHYRPVKMFSFYQFSKTKTVEELRRENIKHAV</sequence>
<dbReference type="PANTHER" id="PTHR24559">
    <property type="entry name" value="TRANSPOSON TY3-I GAG-POL POLYPROTEIN"/>
    <property type="match status" value="1"/>
</dbReference>
<dbReference type="InterPro" id="IPR053134">
    <property type="entry name" value="RNA-dir_DNA_polymerase"/>
</dbReference>
<dbReference type="Proteomes" id="UP000663880">
    <property type="component" value="Unassembled WGS sequence"/>
</dbReference>
<comment type="caution">
    <text evidence="1">The sequence shown here is derived from an EMBL/GenBank/DDBJ whole genome shotgun (WGS) entry which is preliminary data.</text>
</comment>
<name>A0A821VII5_9NEOP</name>
<keyword evidence="2" id="KW-1185">Reference proteome</keyword>
<proteinExistence type="predicted"/>